<dbReference type="SUPFAM" id="SSF81464">
    <property type="entry name" value="Cytochrome c oxidase subunit II-like, transmembrane region"/>
    <property type="match status" value="1"/>
</dbReference>
<feature type="domain" description="Cytochrome oxidase subunit II copper A binding" evidence="20">
    <location>
        <begin position="97"/>
        <end position="208"/>
    </location>
</feature>
<accession>A0A4R5QEP1</accession>
<gene>
    <name evidence="22" type="primary">coxB</name>
    <name evidence="22" type="ORF">E2C06_19865</name>
</gene>
<reference evidence="22 23" key="1">
    <citation type="journal article" date="2016" name="J. Microbiol.">
        <title>Dankookia rubra gen. nov., sp. nov., an alphaproteobacterium isolated from sediment of a shallow stream.</title>
        <authorList>
            <person name="Kim W.H."/>
            <person name="Kim D.H."/>
            <person name="Kang K."/>
            <person name="Ahn T.Y."/>
        </authorList>
    </citation>
    <scope>NUCLEOTIDE SEQUENCE [LARGE SCALE GENOMIC DNA]</scope>
    <source>
        <strain evidence="22 23">JCM30602</strain>
    </source>
</reference>
<dbReference type="RefSeq" id="WP_133290355.1">
    <property type="nucleotide sequence ID" value="NZ_SMSJ01000030.1"/>
</dbReference>
<dbReference type="AlphaFoldDB" id="A0A4R5QEP1"/>
<name>A0A4R5QEP1_9PROT</name>
<dbReference type="InterPro" id="IPR002429">
    <property type="entry name" value="CcO_II-like_C"/>
</dbReference>
<dbReference type="GO" id="GO:0020037">
    <property type="term" value="F:heme binding"/>
    <property type="evidence" value="ECO:0007669"/>
    <property type="project" value="InterPro"/>
</dbReference>
<evidence type="ECO:0000313" key="23">
    <source>
        <dbReference type="Proteomes" id="UP000295096"/>
    </source>
</evidence>
<dbReference type="Gene3D" id="1.10.287.90">
    <property type="match status" value="1"/>
</dbReference>
<keyword evidence="11 19" id="KW-1133">Transmembrane helix</keyword>
<keyword evidence="6" id="KW-0679">Respiratory chain</keyword>
<dbReference type="Pfam" id="PF00034">
    <property type="entry name" value="Cytochrom_C"/>
    <property type="match status" value="1"/>
</dbReference>
<keyword evidence="10" id="KW-0249">Electron transport</keyword>
<dbReference type="PROSITE" id="PS50857">
    <property type="entry name" value="COX2_CUA"/>
    <property type="match status" value="1"/>
</dbReference>
<dbReference type="GO" id="GO:0042773">
    <property type="term" value="P:ATP synthesis coupled electron transport"/>
    <property type="evidence" value="ECO:0007669"/>
    <property type="project" value="TreeGrafter"/>
</dbReference>
<keyword evidence="5 18" id="KW-0349">Heme</keyword>
<protein>
    <recommendedName>
        <fullName evidence="3">cytochrome-c oxidase</fullName>
        <ecNumber evidence="3">7.1.1.9</ecNumber>
    </recommendedName>
    <alternativeName>
        <fullName evidence="16">Cytochrome aa3 subunit 2</fullName>
    </alternativeName>
</protein>
<evidence type="ECO:0000256" key="2">
    <source>
        <dbReference type="ARBA" id="ARBA00007866"/>
    </source>
</evidence>
<dbReference type="InterPro" id="IPR014222">
    <property type="entry name" value="Cyt_c_oxidase_su2"/>
</dbReference>
<dbReference type="Gene3D" id="2.60.40.420">
    <property type="entry name" value="Cupredoxins - blue copper proteins"/>
    <property type="match status" value="1"/>
</dbReference>
<evidence type="ECO:0000256" key="16">
    <source>
        <dbReference type="ARBA" id="ARBA00031399"/>
    </source>
</evidence>
<evidence type="ECO:0000256" key="17">
    <source>
        <dbReference type="ARBA" id="ARBA00047816"/>
    </source>
</evidence>
<evidence type="ECO:0000256" key="10">
    <source>
        <dbReference type="ARBA" id="ARBA00022982"/>
    </source>
</evidence>
<dbReference type="InterPro" id="IPR045187">
    <property type="entry name" value="CcO_II"/>
</dbReference>
<keyword evidence="9" id="KW-1278">Translocase</keyword>
<comment type="similarity">
    <text evidence="2">Belongs to the cytochrome c oxidase subunit 2 family.</text>
</comment>
<dbReference type="PANTHER" id="PTHR22888">
    <property type="entry name" value="CYTOCHROME C OXIDASE, SUBUNIT II"/>
    <property type="match status" value="1"/>
</dbReference>
<keyword evidence="8 18" id="KW-0479">Metal-binding</keyword>
<keyword evidence="7 19" id="KW-0812">Transmembrane</keyword>
<keyword evidence="23" id="KW-1185">Reference proteome</keyword>
<dbReference type="GO" id="GO:0004129">
    <property type="term" value="F:cytochrome-c oxidase activity"/>
    <property type="evidence" value="ECO:0007669"/>
    <property type="project" value="UniProtKB-EC"/>
</dbReference>
<dbReference type="Proteomes" id="UP000295096">
    <property type="component" value="Unassembled WGS sequence"/>
</dbReference>
<evidence type="ECO:0000256" key="15">
    <source>
        <dbReference type="ARBA" id="ARBA00024688"/>
    </source>
</evidence>
<dbReference type="PROSITE" id="PS51007">
    <property type="entry name" value="CYTC"/>
    <property type="match status" value="1"/>
</dbReference>
<dbReference type="GO" id="GO:0005507">
    <property type="term" value="F:copper ion binding"/>
    <property type="evidence" value="ECO:0007669"/>
    <property type="project" value="InterPro"/>
</dbReference>
<evidence type="ECO:0000256" key="3">
    <source>
        <dbReference type="ARBA" id="ARBA00012949"/>
    </source>
</evidence>
<feature type="transmembrane region" description="Helical" evidence="19">
    <location>
        <begin position="66"/>
        <end position="86"/>
    </location>
</feature>
<dbReference type="GO" id="GO:0016491">
    <property type="term" value="F:oxidoreductase activity"/>
    <property type="evidence" value="ECO:0007669"/>
    <property type="project" value="UniProtKB-KW"/>
</dbReference>
<evidence type="ECO:0000256" key="1">
    <source>
        <dbReference type="ARBA" id="ARBA00004141"/>
    </source>
</evidence>
<keyword evidence="4" id="KW-0813">Transport</keyword>
<evidence type="ECO:0000256" key="9">
    <source>
        <dbReference type="ARBA" id="ARBA00022967"/>
    </source>
</evidence>
<evidence type="ECO:0000313" key="22">
    <source>
        <dbReference type="EMBL" id="TDH60877.1"/>
    </source>
</evidence>
<dbReference type="InterPro" id="IPR008972">
    <property type="entry name" value="Cupredoxin"/>
</dbReference>
<evidence type="ECO:0000256" key="5">
    <source>
        <dbReference type="ARBA" id="ARBA00022617"/>
    </source>
</evidence>
<evidence type="ECO:0000256" key="19">
    <source>
        <dbReference type="SAM" id="Phobius"/>
    </source>
</evidence>
<evidence type="ECO:0000256" key="4">
    <source>
        <dbReference type="ARBA" id="ARBA00022448"/>
    </source>
</evidence>
<evidence type="ECO:0000256" key="11">
    <source>
        <dbReference type="ARBA" id="ARBA00022989"/>
    </source>
</evidence>
<dbReference type="CDD" id="cd13915">
    <property type="entry name" value="CuRO_HCO_II_like_2"/>
    <property type="match status" value="1"/>
</dbReference>
<evidence type="ECO:0000256" key="14">
    <source>
        <dbReference type="ARBA" id="ARBA00023136"/>
    </source>
</evidence>
<keyword evidence="14 19" id="KW-0472">Membrane</keyword>
<evidence type="ECO:0000256" key="13">
    <source>
        <dbReference type="ARBA" id="ARBA00023008"/>
    </source>
</evidence>
<dbReference type="EMBL" id="SMSJ01000030">
    <property type="protein sequence ID" value="TDH60877.1"/>
    <property type="molecule type" value="Genomic_DNA"/>
</dbReference>
<dbReference type="InterPro" id="IPR001505">
    <property type="entry name" value="Copper_CuA"/>
</dbReference>
<feature type="transmembrane region" description="Helical" evidence="19">
    <location>
        <begin position="20"/>
        <end position="45"/>
    </location>
</feature>
<dbReference type="Pfam" id="PF00116">
    <property type="entry name" value="COX2"/>
    <property type="match status" value="1"/>
</dbReference>
<evidence type="ECO:0000256" key="6">
    <source>
        <dbReference type="ARBA" id="ARBA00022660"/>
    </source>
</evidence>
<proteinExistence type="inferred from homology"/>
<evidence type="ECO:0000256" key="18">
    <source>
        <dbReference type="PROSITE-ProRule" id="PRU00433"/>
    </source>
</evidence>
<feature type="domain" description="Cytochrome c" evidence="21">
    <location>
        <begin position="214"/>
        <end position="308"/>
    </location>
</feature>
<evidence type="ECO:0000256" key="8">
    <source>
        <dbReference type="ARBA" id="ARBA00022723"/>
    </source>
</evidence>
<dbReference type="PROSITE" id="PS00078">
    <property type="entry name" value="COX2"/>
    <property type="match status" value="1"/>
</dbReference>
<evidence type="ECO:0000256" key="7">
    <source>
        <dbReference type="ARBA" id="ARBA00022692"/>
    </source>
</evidence>
<dbReference type="PANTHER" id="PTHR22888:SF9">
    <property type="entry name" value="CYTOCHROME C OXIDASE SUBUNIT 2"/>
    <property type="match status" value="1"/>
</dbReference>
<evidence type="ECO:0000259" key="21">
    <source>
        <dbReference type="PROSITE" id="PS51007"/>
    </source>
</evidence>
<keyword evidence="13" id="KW-0186">Copper</keyword>
<dbReference type="NCBIfam" id="TIGR02866">
    <property type="entry name" value="CoxB"/>
    <property type="match status" value="1"/>
</dbReference>
<keyword evidence="12 18" id="KW-0408">Iron</keyword>
<dbReference type="GO" id="GO:0016020">
    <property type="term" value="C:membrane"/>
    <property type="evidence" value="ECO:0007669"/>
    <property type="project" value="UniProtKB-SubCell"/>
</dbReference>
<organism evidence="22 23">
    <name type="scientific">Dankookia rubra</name>
    <dbReference type="NCBI Taxonomy" id="1442381"/>
    <lineage>
        <taxon>Bacteria</taxon>
        <taxon>Pseudomonadati</taxon>
        <taxon>Pseudomonadota</taxon>
        <taxon>Alphaproteobacteria</taxon>
        <taxon>Acetobacterales</taxon>
        <taxon>Roseomonadaceae</taxon>
        <taxon>Dankookia</taxon>
    </lineage>
</organism>
<comment type="subcellular location">
    <subcellularLocation>
        <location evidence="1">Membrane</location>
        <topology evidence="1">Multi-pass membrane protein</topology>
    </subcellularLocation>
</comment>
<dbReference type="SUPFAM" id="SSF49503">
    <property type="entry name" value="Cupredoxins"/>
    <property type="match status" value="1"/>
</dbReference>
<dbReference type="SUPFAM" id="SSF46626">
    <property type="entry name" value="Cytochrome c"/>
    <property type="match status" value="1"/>
</dbReference>
<dbReference type="InterPro" id="IPR009056">
    <property type="entry name" value="Cyt_c-like_dom"/>
</dbReference>
<dbReference type="EC" id="7.1.1.9" evidence="3"/>
<comment type="function">
    <text evidence="15">Subunits I and II form the functional core of the enzyme complex. Electrons originating in cytochrome c are transferred via heme a and Cu(A) to the binuclear center formed by heme a3 and Cu(B).</text>
</comment>
<dbReference type="InterPro" id="IPR036909">
    <property type="entry name" value="Cyt_c-like_dom_sf"/>
</dbReference>
<sequence>MSPLTLWPATASEQAARIDMLFTGLLVISGAILLLVAGLLLVLCARYRRGSAAPRGDLPDFIRRDVEIGWTAATLFLALFLFWWAGATQLRASDPPAGALEVHVVAKQWMWKTRYPNGAREINALHAPRGEAMRLMMTSQDVIHSFFVPAFRLKQDVLPGRFTEMWFRATKPGEYRLFCAEFCGTDHARMGGTVTVMEPEDFARWVAAQPQEEDLPGEGAALFTALGCSGCHAAASAVHAPVLAGVYGRMVHLADGRTVRADEAYLRDSILQPKRDVVVGYEPIMPSFDGLVDEADLQRLVAYLQSLRGEAAR</sequence>
<evidence type="ECO:0000256" key="12">
    <source>
        <dbReference type="ARBA" id="ARBA00023004"/>
    </source>
</evidence>
<comment type="catalytic activity">
    <reaction evidence="17">
        <text>4 Fe(II)-[cytochrome c] + O2 + 8 H(+)(in) = 4 Fe(III)-[cytochrome c] + 2 H2O + 4 H(+)(out)</text>
        <dbReference type="Rhea" id="RHEA:11436"/>
        <dbReference type="Rhea" id="RHEA-COMP:10350"/>
        <dbReference type="Rhea" id="RHEA-COMP:14399"/>
        <dbReference type="ChEBI" id="CHEBI:15377"/>
        <dbReference type="ChEBI" id="CHEBI:15378"/>
        <dbReference type="ChEBI" id="CHEBI:15379"/>
        <dbReference type="ChEBI" id="CHEBI:29033"/>
        <dbReference type="ChEBI" id="CHEBI:29034"/>
        <dbReference type="EC" id="7.1.1.9"/>
    </reaction>
</comment>
<keyword evidence="22" id="KW-0560">Oxidoreductase</keyword>
<dbReference type="InterPro" id="IPR036257">
    <property type="entry name" value="Cyt_c_oxidase_su2_TM_sf"/>
</dbReference>
<comment type="caution">
    <text evidence="22">The sequence shown here is derived from an EMBL/GenBank/DDBJ whole genome shotgun (WGS) entry which is preliminary data.</text>
</comment>
<evidence type="ECO:0000259" key="20">
    <source>
        <dbReference type="PROSITE" id="PS50857"/>
    </source>
</evidence>
<dbReference type="OrthoDB" id="9781261at2"/>